<feature type="coiled-coil region" evidence="1">
    <location>
        <begin position="50"/>
        <end position="150"/>
    </location>
</feature>
<dbReference type="InterPro" id="IPR003131">
    <property type="entry name" value="T1-type_BTB"/>
</dbReference>
<dbReference type="Gene3D" id="3.30.710.10">
    <property type="entry name" value="Potassium Channel Kv1.1, Chain A"/>
    <property type="match status" value="1"/>
</dbReference>
<dbReference type="GO" id="GO:0051260">
    <property type="term" value="P:protein homooligomerization"/>
    <property type="evidence" value="ECO:0007669"/>
    <property type="project" value="InterPro"/>
</dbReference>
<dbReference type="Pfam" id="PF00805">
    <property type="entry name" value="Pentapeptide"/>
    <property type="match status" value="3"/>
</dbReference>
<evidence type="ECO:0000313" key="4">
    <source>
        <dbReference type="Proteomes" id="UP000660262"/>
    </source>
</evidence>
<dbReference type="Pfam" id="PF02214">
    <property type="entry name" value="BTB_2"/>
    <property type="match status" value="1"/>
</dbReference>
<sequence length="720" mass="78950">MSSSSSELVHDGELTLDAPALALLAAALERNAERLEAVATTSAAVVTSSLDVAAEDLRERVKRLQEIKEQHEHAETKHAARLAEMETKARLQVKAMKKEMEVRMEEMNVELTMKNKELANRLRVKENEHATKLKSQLDEHARALQSREDKLQALADSEAQVQKRVDEIVAVARSDPAAAVELLVGGKTFVTSAKCMAKFPRSILSTLWKRHLDDSASDAPLRIPDGDPTHFQLILNYLRNPDQLPVLASAAERRWLAREAEEYGLSELVKMCHDAEKRVYDIATVMELLNGAKNLSGLDLRGLDLSRIDFSEASMMHARLDNTRLCQASFYKADMRYVNLSNADATGANFACASLGKANMCNANASLAIFREARMYNTNIAGADLRGAELACVAIKDLKNLAKAKIDNLMGANLAYADLSGVDFEDVDIGGADMVEADFRNARNIRNAKVNGKSVRATPSYWTGRNTKQIMSVAALDDVRTPLALALADSKLEVTATFALSAYNDLVEPHLRLPSPSPAQHSDSLCALVGSSKNMWPAFIAHLAEHPAQIDAPNPLDAWVETVVTRAARDVEKQSEGALSDGSSHVYFAHHTEPGKLVAMQRLAKLTGAYFLDDIAHLAIHPTHGQWCALRAVVIFATSPASNAPSVQMERNPLSERASAPDVVRRLFDDAVAGVKDGWLTLRESLCPSHESRYSPEQIAYHYHGDKEVLRACVVKSARG</sequence>
<organism evidence="3 4">
    <name type="scientific">Pycnococcus provasolii</name>
    <dbReference type="NCBI Taxonomy" id="41880"/>
    <lineage>
        <taxon>Eukaryota</taxon>
        <taxon>Viridiplantae</taxon>
        <taxon>Chlorophyta</taxon>
        <taxon>Pseudoscourfieldiophyceae</taxon>
        <taxon>Pseudoscourfieldiales</taxon>
        <taxon>Pycnococcaceae</taxon>
        <taxon>Pycnococcus</taxon>
    </lineage>
</organism>
<feature type="domain" description="Potassium channel tetramerisation-type BTB" evidence="2">
    <location>
        <begin position="180"/>
        <end position="272"/>
    </location>
</feature>
<evidence type="ECO:0000313" key="3">
    <source>
        <dbReference type="EMBL" id="GHP07097.1"/>
    </source>
</evidence>
<dbReference type="EMBL" id="BNJQ01000015">
    <property type="protein sequence ID" value="GHP07097.1"/>
    <property type="molecule type" value="Genomic_DNA"/>
</dbReference>
<accession>A0A830HQ23</accession>
<dbReference type="InterPro" id="IPR001646">
    <property type="entry name" value="5peptide_repeat"/>
</dbReference>
<dbReference type="InterPro" id="IPR011333">
    <property type="entry name" value="SKP1/BTB/POZ_sf"/>
</dbReference>
<dbReference type="PANTHER" id="PTHR14136:SF17">
    <property type="entry name" value="BTB_POZ DOMAIN-CONTAINING PROTEIN KCTD9"/>
    <property type="match status" value="1"/>
</dbReference>
<dbReference type="PANTHER" id="PTHR14136">
    <property type="entry name" value="BTB_POZ DOMAIN-CONTAINING PROTEIN KCTD9"/>
    <property type="match status" value="1"/>
</dbReference>
<dbReference type="Gene3D" id="2.160.20.80">
    <property type="entry name" value="E3 ubiquitin-protein ligase SopA"/>
    <property type="match status" value="2"/>
</dbReference>
<dbReference type="SUPFAM" id="SSF141571">
    <property type="entry name" value="Pentapeptide repeat-like"/>
    <property type="match status" value="1"/>
</dbReference>
<proteinExistence type="predicted"/>
<evidence type="ECO:0000259" key="2">
    <source>
        <dbReference type="Pfam" id="PF02214"/>
    </source>
</evidence>
<name>A0A830HQ23_9CHLO</name>
<gene>
    <name evidence="3" type="ORF">PPROV_000584000</name>
</gene>
<dbReference type="OrthoDB" id="2414723at2759"/>
<dbReference type="AlphaFoldDB" id="A0A830HQ23"/>
<comment type="caution">
    <text evidence="3">The sequence shown here is derived from an EMBL/GenBank/DDBJ whole genome shotgun (WGS) entry which is preliminary data.</text>
</comment>
<reference evidence="3" key="1">
    <citation type="submission" date="2020-10" db="EMBL/GenBank/DDBJ databases">
        <title>Unveiling of a novel bifunctional photoreceptor, Dualchrome1, isolated from a cosmopolitan green alga.</title>
        <authorList>
            <person name="Suzuki S."/>
            <person name="Kawachi M."/>
        </authorList>
    </citation>
    <scope>NUCLEOTIDE SEQUENCE</scope>
    <source>
        <strain evidence="3">NIES 2893</strain>
    </source>
</reference>
<evidence type="ECO:0000256" key="1">
    <source>
        <dbReference type="SAM" id="Coils"/>
    </source>
</evidence>
<keyword evidence="4" id="KW-1185">Reference proteome</keyword>
<dbReference type="SUPFAM" id="SSF54695">
    <property type="entry name" value="POZ domain"/>
    <property type="match status" value="1"/>
</dbReference>
<protein>
    <recommendedName>
        <fullName evidence="2">Potassium channel tetramerisation-type BTB domain-containing protein</fullName>
    </recommendedName>
</protein>
<dbReference type="Proteomes" id="UP000660262">
    <property type="component" value="Unassembled WGS sequence"/>
</dbReference>
<dbReference type="InterPro" id="IPR051082">
    <property type="entry name" value="Pentapeptide-BTB/POZ_domain"/>
</dbReference>
<keyword evidence="1" id="KW-0175">Coiled coil</keyword>